<keyword evidence="2" id="KW-1185">Reference proteome</keyword>
<accession>A0ABY2QGV8</accession>
<dbReference type="Proteomes" id="UP000308038">
    <property type="component" value="Unassembled WGS sequence"/>
</dbReference>
<evidence type="ECO:0000313" key="1">
    <source>
        <dbReference type="EMBL" id="THG39694.1"/>
    </source>
</evidence>
<proteinExistence type="predicted"/>
<comment type="caution">
    <text evidence="1">The sequence shown here is derived from an EMBL/GenBank/DDBJ whole genome shotgun (WGS) entry which is preliminary data.</text>
</comment>
<reference evidence="1 2" key="1">
    <citation type="submission" date="2019-04" db="EMBL/GenBank/DDBJ databases">
        <title>Microbes associate with the intestines of laboratory mice.</title>
        <authorList>
            <person name="Navarre W."/>
            <person name="Wong E."/>
            <person name="Huang K.C."/>
            <person name="Tropini C."/>
            <person name="Ng K."/>
            <person name="Yu B."/>
        </authorList>
    </citation>
    <scope>NUCLEOTIDE SEQUENCE [LARGE SCALE GENOMIC DNA]</scope>
    <source>
        <strain evidence="1 2">NM83_B4-11</strain>
    </source>
</reference>
<evidence type="ECO:0000313" key="2">
    <source>
        <dbReference type="Proteomes" id="UP000308038"/>
    </source>
</evidence>
<name>A0ABY2QGV8_9SPHN</name>
<gene>
    <name evidence="1" type="ORF">E5988_11075</name>
</gene>
<protein>
    <submittedName>
        <fullName evidence="1">Uncharacterized protein</fullName>
    </submittedName>
</protein>
<dbReference type="RefSeq" id="WP_052742571.1">
    <property type="nucleotide sequence ID" value="NZ_SSTI01000007.1"/>
</dbReference>
<dbReference type="EMBL" id="SSTI01000007">
    <property type="protein sequence ID" value="THG39694.1"/>
    <property type="molecule type" value="Genomic_DNA"/>
</dbReference>
<dbReference type="PROSITE" id="PS51257">
    <property type="entry name" value="PROKAR_LIPOPROTEIN"/>
    <property type="match status" value="1"/>
</dbReference>
<organism evidence="1 2">
    <name type="scientific">Sphingomonas olei</name>
    <dbReference type="NCBI Taxonomy" id="1886787"/>
    <lineage>
        <taxon>Bacteria</taxon>
        <taxon>Pseudomonadati</taxon>
        <taxon>Pseudomonadota</taxon>
        <taxon>Alphaproteobacteria</taxon>
        <taxon>Sphingomonadales</taxon>
        <taxon>Sphingomonadaceae</taxon>
        <taxon>Sphingomonas</taxon>
    </lineage>
</organism>
<sequence length="154" mass="16255">MARNFLFAAAAAASLAACGTPVEEIGNNALEAAENIVAVDNIAAIVPVEIKPPVNRLPQPFIGRWGLTAEDCTGTAGNNAGLMVIAPDLLTFYESRAAVRGLQAISPTEVRVTLTFTGEGQEWTQETPLILGEDGVTLTRLVDGRKLQYTRCGA</sequence>